<gene>
    <name evidence="2" type="ORF">Adt_02322</name>
</gene>
<keyword evidence="3" id="KW-1185">Reference proteome</keyword>
<dbReference type="EMBL" id="JBFOLK010000001">
    <property type="protein sequence ID" value="KAL2541344.1"/>
    <property type="molecule type" value="Genomic_DNA"/>
</dbReference>
<evidence type="ECO:0000313" key="2">
    <source>
        <dbReference type="EMBL" id="KAL2541344.1"/>
    </source>
</evidence>
<proteinExistence type="predicted"/>
<protein>
    <submittedName>
        <fullName evidence="2">Uncharacterized protein</fullName>
    </submittedName>
</protein>
<feature type="region of interest" description="Disordered" evidence="1">
    <location>
        <begin position="73"/>
        <end position="106"/>
    </location>
</feature>
<accession>A0ABD1VVC5</accession>
<dbReference type="AlphaFoldDB" id="A0ABD1VVC5"/>
<dbReference type="Proteomes" id="UP001604336">
    <property type="component" value="Unassembled WGS sequence"/>
</dbReference>
<comment type="caution">
    <text evidence="2">The sequence shown here is derived from an EMBL/GenBank/DDBJ whole genome shotgun (WGS) entry which is preliminary data.</text>
</comment>
<organism evidence="2 3">
    <name type="scientific">Abeliophyllum distichum</name>
    <dbReference type="NCBI Taxonomy" id="126358"/>
    <lineage>
        <taxon>Eukaryota</taxon>
        <taxon>Viridiplantae</taxon>
        <taxon>Streptophyta</taxon>
        <taxon>Embryophyta</taxon>
        <taxon>Tracheophyta</taxon>
        <taxon>Spermatophyta</taxon>
        <taxon>Magnoliopsida</taxon>
        <taxon>eudicotyledons</taxon>
        <taxon>Gunneridae</taxon>
        <taxon>Pentapetalae</taxon>
        <taxon>asterids</taxon>
        <taxon>lamiids</taxon>
        <taxon>Lamiales</taxon>
        <taxon>Oleaceae</taxon>
        <taxon>Forsythieae</taxon>
        <taxon>Abeliophyllum</taxon>
    </lineage>
</organism>
<evidence type="ECO:0000256" key="1">
    <source>
        <dbReference type="SAM" id="MobiDB-lite"/>
    </source>
</evidence>
<name>A0ABD1VVC5_9LAMI</name>
<reference evidence="3" key="1">
    <citation type="submission" date="2024-07" db="EMBL/GenBank/DDBJ databases">
        <title>Two chromosome-level genome assemblies of Korean endemic species Abeliophyllum distichum and Forsythia ovata (Oleaceae).</title>
        <authorList>
            <person name="Jang H."/>
        </authorList>
    </citation>
    <scope>NUCLEOTIDE SEQUENCE [LARGE SCALE GENOMIC DNA]</scope>
</reference>
<feature type="compositionally biased region" description="Polar residues" evidence="1">
    <location>
        <begin position="95"/>
        <end position="106"/>
    </location>
</feature>
<sequence length="106" mass="11764">MCDGRLDLYGSCPIIRSQSGSTNHGRSSHHSLHSMPFSNLSIVGIMSRIESNRPLDMIYSPYVHEKLRHLRWKNPERGSGTSGNPNRPLPKSGSDHMSPSVSPRAL</sequence>
<evidence type="ECO:0000313" key="3">
    <source>
        <dbReference type="Proteomes" id="UP001604336"/>
    </source>
</evidence>